<dbReference type="PANTHER" id="PTHR43174:SF1">
    <property type="entry name" value="UDP-N-ACETYLGLUCOSAMINE 2-EPIMERASE"/>
    <property type="match status" value="1"/>
</dbReference>
<dbReference type="EMBL" id="BAAAPE010000013">
    <property type="protein sequence ID" value="GAA2089137.1"/>
    <property type="molecule type" value="Genomic_DNA"/>
</dbReference>
<feature type="region of interest" description="Disordered" evidence="2">
    <location>
        <begin position="1"/>
        <end position="32"/>
    </location>
</feature>
<dbReference type="NCBIfam" id="TIGR00236">
    <property type="entry name" value="wecB"/>
    <property type="match status" value="1"/>
</dbReference>
<keyword evidence="5" id="KW-1185">Reference proteome</keyword>
<evidence type="ECO:0000259" key="3">
    <source>
        <dbReference type="Pfam" id="PF02350"/>
    </source>
</evidence>
<dbReference type="Pfam" id="PF02350">
    <property type="entry name" value="Epimerase_2"/>
    <property type="match status" value="1"/>
</dbReference>
<dbReference type="InterPro" id="IPR003331">
    <property type="entry name" value="UDP_GlcNAc_Epimerase_2_dom"/>
</dbReference>
<dbReference type="PANTHER" id="PTHR43174">
    <property type="entry name" value="UDP-N-ACETYLGLUCOSAMINE 2-EPIMERASE"/>
    <property type="match status" value="1"/>
</dbReference>
<evidence type="ECO:0000256" key="1">
    <source>
        <dbReference type="RuleBase" id="RU003513"/>
    </source>
</evidence>
<dbReference type="Proteomes" id="UP001500016">
    <property type="component" value="Unassembled WGS sequence"/>
</dbReference>
<dbReference type="SUPFAM" id="SSF53756">
    <property type="entry name" value="UDP-Glycosyltransferase/glycogen phosphorylase"/>
    <property type="match status" value="1"/>
</dbReference>
<protein>
    <submittedName>
        <fullName evidence="4">UDP-N-acetylglucosamine 2-epimerase (Non-hydrolyzing)</fullName>
    </submittedName>
</protein>
<reference evidence="4 5" key="1">
    <citation type="journal article" date="2019" name="Int. J. Syst. Evol. Microbiol.">
        <title>The Global Catalogue of Microorganisms (GCM) 10K type strain sequencing project: providing services to taxonomists for standard genome sequencing and annotation.</title>
        <authorList>
            <consortium name="The Broad Institute Genomics Platform"/>
            <consortium name="The Broad Institute Genome Sequencing Center for Infectious Disease"/>
            <person name="Wu L."/>
            <person name="Ma J."/>
        </authorList>
    </citation>
    <scope>NUCLEOTIDE SEQUENCE [LARGE SCALE GENOMIC DNA]</scope>
    <source>
        <strain evidence="4 5">JCM 15478</strain>
    </source>
</reference>
<organism evidence="4 5">
    <name type="scientific">Streptomyces albiaxialis</name>
    <dbReference type="NCBI Taxonomy" id="329523"/>
    <lineage>
        <taxon>Bacteria</taxon>
        <taxon>Bacillati</taxon>
        <taxon>Actinomycetota</taxon>
        <taxon>Actinomycetes</taxon>
        <taxon>Kitasatosporales</taxon>
        <taxon>Streptomycetaceae</taxon>
        <taxon>Streptomyces</taxon>
    </lineage>
</organism>
<evidence type="ECO:0000313" key="4">
    <source>
        <dbReference type="EMBL" id="GAA2089137.1"/>
    </source>
</evidence>
<dbReference type="RefSeq" id="WP_344531821.1">
    <property type="nucleotide sequence ID" value="NZ_BAAAPE010000013.1"/>
</dbReference>
<comment type="caution">
    <text evidence="4">The sequence shown here is derived from an EMBL/GenBank/DDBJ whole genome shotgun (WGS) entry which is preliminary data.</text>
</comment>
<accession>A0ABN2WCD7</accession>
<feature type="compositionally biased region" description="Gly residues" evidence="2">
    <location>
        <begin position="19"/>
        <end position="29"/>
    </location>
</feature>
<sequence>MPAPSPLSHGHSHAHRPGPGHGPGHGSGHGTAVVLGTRPELVKVTELLRLLGPEARLIHTGQHYDEEMSGRFLTELGLPEPTFLHGVGGRPRAGQLAAGLEQLDALFAAAPPASVVVQGDTNAALAGALAANARGIRLVHVEAGLRSHDRAMPEEHNRVLIDSVADVLCAPTEANRAALRAEGVPDERIEVTGNTVVEAVRHHLPSPSERAALRARHGLAPDHYVLATLHRPENTDDTGALRATLAELGALAAAGTPVLLPLHPRTRARIDAAGLAPLLAGLTVTGPLGYGAFLGLARDAALLVSDSGGVQEEVTVLGRPLVVVRRSTERPEALRDFAELVRPGAAVGEAARRRLAEGAPGLRRLAALPSPFGDGRASERIAALLAPASPAPAAPATPAYAPAA</sequence>
<keyword evidence="1" id="KW-0413">Isomerase</keyword>
<gene>
    <name evidence="4" type="primary">wecB_1</name>
    <name evidence="4" type="ORF">GCM10009801_53260</name>
</gene>
<dbReference type="InterPro" id="IPR029767">
    <property type="entry name" value="WecB-like"/>
</dbReference>
<comment type="similarity">
    <text evidence="1">Belongs to the UDP-N-acetylglucosamine 2-epimerase family.</text>
</comment>
<dbReference type="CDD" id="cd03786">
    <property type="entry name" value="GTB_UDP-GlcNAc_2-Epimerase"/>
    <property type="match status" value="1"/>
</dbReference>
<name>A0ABN2WCD7_9ACTN</name>
<dbReference type="Gene3D" id="3.40.50.2000">
    <property type="entry name" value="Glycogen Phosphorylase B"/>
    <property type="match status" value="2"/>
</dbReference>
<evidence type="ECO:0000256" key="2">
    <source>
        <dbReference type="SAM" id="MobiDB-lite"/>
    </source>
</evidence>
<evidence type="ECO:0000313" key="5">
    <source>
        <dbReference type="Proteomes" id="UP001500016"/>
    </source>
</evidence>
<proteinExistence type="inferred from homology"/>
<feature type="domain" description="UDP-N-acetylglucosamine 2-epimerase" evidence="3">
    <location>
        <begin position="54"/>
        <end position="385"/>
    </location>
</feature>